<evidence type="ECO:0000256" key="3">
    <source>
        <dbReference type="ARBA" id="ARBA00022989"/>
    </source>
</evidence>
<keyword evidence="3" id="KW-0472">Membrane</keyword>
<dbReference type="GO" id="GO:0016020">
    <property type="term" value="C:membrane"/>
    <property type="evidence" value="ECO:0007669"/>
    <property type="project" value="UniProtKB-SubCell"/>
</dbReference>
<reference evidence="8" key="1">
    <citation type="submission" date="2018-11" db="EMBL/GenBank/DDBJ databases">
        <authorList>
            <consortium name="Pathogen Informatics"/>
        </authorList>
    </citation>
    <scope>NUCLEOTIDE SEQUENCE</scope>
</reference>
<name>A0A3S5AXR9_9PLAT</name>
<feature type="domain" description="Cadherin" evidence="7">
    <location>
        <begin position="116"/>
        <end position="261"/>
    </location>
</feature>
<evidence type="ECO:0000256" key="5">
    <source>
        <dbReference type="PROSITE-ProRule" id="PRU00043"/>
    </source>
</evidence>
<dbReference type="PANTHER" id="PTHR24028">
    <property type="entry name" value="CADHERIN-87A"/>
    <property type="match status" value="1"/>
</dbReference>
<dbReference type="InterPro" id="IPR050174">
    <property type="entry name" value="Protocadherin/Cadherin-CA"/>
</dbReference>
<dbReference type="OrthoDB" id="6252479at2759"/>
<dbReference type="GO" id="GO:0005509">
    <property type="term" value="F:calcium ion binding"/>
    <property type="evidence" value="ECO:0007669"/>
    <property type="project" value="UniProtKB-UniRule"/>
</dbReference>
<dbReference type="Gene3D" id="2.60.40.60">
    <property type="entry name" value="Cadherins"/>
    <property type="match status" value="3"/>
</dbReference>
<dbReference type="Proteomes" id="UP000784294">
    <property type="component" value="Unassembled WGS sequence"/>
</dbReference>
<feature type="region of interest" description="Disordered" evidence="6">
    <location>
        <begin position="223"/>
        <end position="243"/>
    </location>
</feature>
<evidence type="ECO:0000259" key="7">
    <source>
        <dbReference type="PROSITE" id="PS50268"/>
    </source>
</evidence>
<feature type="region of interest" description="Disordered" evidence="6">
    <location>
        <begin position="264"/>
        <end position="295"/>
    </location>
</feature>
<dbReference type="PRINTS" id="PR00205">
    <property type="entry name" value="CADHERIN"/>
</dbReference>
<feature type="region of interest" description="Disordered" evidence="6">
    <location>
        <begin position="339"/>
        <end position="371"/>
    </location>
</feature>
<organism evidence="8 9">
    <name type="scientific">Protopolystoma xenopodis</name>
    <dbReference type="NCBI Taxonomy" id="117903"/>
    <lineage>
        <taxon>Eukaryota</taxon>
        <taxon>Metazoa</taxon>
        <taxon>Spiralia</taxon>
        <taxon>Lophotrochozoa</taxon>
        <taxon>Platyhelminthes</taxon>
        <taxon>Monogenea</taxon>
        <taxon>Polyopisthocotylea</taxon>
        <taxon>Polystomatidea</taxon>
        <taxon>Polystomatidae</taxon>
        <taxon>Protopolystoma</taxon>
    </lineage>
</organism>
<comment type="subcellular location">
    <subcellularLocation>
        <location evidence="1">Membrane</location>
        <topology evidence="1">Single-pass membrane protein</topology>
    </subcellularLocation>
</comment>
<protein>
    <recommendedName>
        <fullName evidence="7">Cadherin domain-containing protein</fullName>
    </recommendedName>
</protein>
<evidence type="ECO:0000313" key="8">
    <source>
        <dbReference type="EMBL" id="VEL07736.1"/>
    </source>
</evidence>
<dbReference type="InterPro" id="IPR002126">
    <property type="entry name" value="Cadherin-like_dom"/>
</dbReference>
<sequence length="402" mass="43434">MPCAANKRLFTIGSTDGILALKDRLDREAFLEHMLVICARDGPTEVSYAQQHLKPEEDPVAGRQEASSFPVVTLASPGTVAAVRLSACLEVHVTVGDVNDEPPRLSLASSSTTSQNVVRLSLSVSEDAEPGSRVGERLEFVDEDVAASGTLGEGFEVRLVAAELGLEPAFGLVPAVAASSAWRLPNLPGRGPRCQAYWLMTRRRLDREQTAVHRFRLLAVDPRANKPGRSRGSGQDSSPGLTSTVEVEVRLQDVNDCAPQFLAPAASESDTTKPRPAAPDGVDTQGGWPDNPVQVSWREESGSRIYKLVARDNDAGRNGSVEYSLLGLVPAASNIRFGGDDGAGAKDQTGSRKTKPTNGQPNDRGQPFLSVEPETGWIRLTRQLTKADLDRWAHRKAKIYFY</sequence>
<dbReference type="InterPro" id="IPR015919">
    <property type="entry name" value="Cadherin-like_sf"/>
</dbReference>
<evidence type="ECO:0000313" key="9">
    <source>
        <dbReference type="Proteomes" id="UP000784294"/>
    </source>
</evidence>
<dbReference type="GO" id="GO:0007156">
    <property type="term" value="P:homophilic cell adhesion via plasma membrane adhesion molecules"/>
    <property type="evidence" value="ECO:0007669"/>
    <property type="project" value="InterPro"/>
</dbReference>
<comment type="caution">
    <text evidence="8">The sequence shown here is derived from an EMBL/GenBank/DDBJ whole genome shotgun (WGS) entry which is preliminary data.</text>
</comment>
<dbReference type="PROSITE" id="PS50268">
    <property type="entry name" value="CADHERIN_2"/>
    <property type="match status" value="2"/>
</dbReference>
<keyword evidence="5" id="KW-0106">Calcium</keyword>
<accession>A0A3S5AXR9</accession>
<evidence type="ECO:0000256" key="1">
    <source>
        <dbReference type="ARBA" id="ARBA00004167"/>
    </source>
</evidence>
<keyword evidence="4" id="KW-0325">Glycoprotein</keyword>
<evidence type="ECO:0000256" key="4">
    <source>
        <dbReference type="ARBA" id="ARBA00023180"/>
    </source>
</evidence>
<feature type="domain" description="Cadherin" evidence="7">
    <location>
        <begin position="5"/>
        <end position="105"/>
    </location>
</feature>
<dbReference type="CDD" id="cd11304">
    <property type="entry name" value="Cadherin_repeat"/>
    <property type="match status" value="3"/>
</dbReference>
<proteinExistence type="predicted"/>
<evidence type="ECO:0000256" key="6">
    <source>
        <dbReference type="SAM" id="MobiDB-lite"/>
    </source>
</evidence>
<dbReference type="AlphaFoldDB" id="A0A3S5AXR9"/>
<feature type="compositionally biased region" description="Polar residues" evidence="6">
    <location>
        <begin position="232"/>
        <end position="243"/>
    </location>
</feature>
<keyword evidence="9" id="KW-1185">Reference proteome</keyword>
<gene>
    <name evidence="8" type="ORF">PXEA_LOCUS1176</name>
</gene>
<dbReference type="EMBL" id="CAAALY010002372">
    <property type="protein sequence ID" value="VEL07736.1"/>
    <property type="molecule type" value="Genomic_DNA"/>
</dbReference>
<keyword evidence="3" id="KW-1133">Transmembrane helix</keyword>
<keyword evidence="2" id="KW-0812">Transmembrane</keyword>
<evidence type="ECO:0000256" key="2">
    <source>
        <dbReference type="ARBA" id="ARBA00022692"/>
    </source>
</evidence>
<dbReference type="SUPFAM" id="SSF49313">
    <property type="entry name" value="Cadherin-like"/>
    <property type="match status" value="1"/>
</dbReference>